<proteinExistence type="predicted"/>
<keyword evidence="5" id="KW-1185">Reference proteome</keyword>
<protein>
    <recommendedName>
        <fullName evidence="6">DUF4334 domain-containing protein</fullName>
    </recommendedName>
</protein>
<sequence>MDPRTYPWCAQEVVRRRPPGPPHLTETCASPAFLRACRGRLMDVASNPGSYGGSMTPSSADRPEAPLPEASVAERLEALRRAGGLGEALALFDACPAVPVEQMLGSWRGEGVRTGHPLAGVLEASGWHGKRFESTEDVHPLVFGFGTTLFSVNLALIPLSATVRVGLMVPRPLVETVGRRALRLARTSRPAARLRMMEHRGVVTATMVYDALPINDHFRRVTDDTMLGVMDRRGDERPFVFVLRRELP</sequence>
<dbReference type="InterPro" id="IPR025568">
    <property type="entry name" value="DUF4334"/>
</dbReference>
<organism evidence="4 5">
    <name type="scientific">Arsenicicoccus piscis</name>
    <dbReference type="NCBI Taxonomy" id="673954"/>
    <lineage>
        <taxon>Bacteria</taxon>
        <taxon>Bacillati</taxon>
        <taxon>Actinomycetota</taxon>
        <taxon>Actinomycetes</taxon>
        <taxon>Micrococcales</taxon>
        <taxon>Intrasporangiaceae</taxon>
        <taxon>Arsenicicoccus</taxon>
    </lineage>
</organism>
<feature type="compositionally biased region" description="Polar residues" evidence="1">
    <location>
        <begin position="48"/>
        <end position="59"/>
    </location>
</feature>
<dbReference type="Pfam" id="PF14232">
    <property type="entry name" value="DUF4334"/>
    <property type="match status" value="1"/>
</dbReference>
<evidence type="ECO:0000259" key="3">
    <source>
        <dbReference type="Pfam" id="PF14232"/>
    </source>
</evidence>
<dbReference type="Proteomes" id="UP001157109">
    <property type="component" value="Unassembled WGS sequence"/>
</dbReference>
<name>A0ABQ6HTK9_9MICO</name>
<dbReference type="InterPro" id="IPR025951">
    <property type="entry name" value="GXWXG_dom"/>
</dbReference>
<evidence type="ECO:0008006" key="6">
    <source>
        <dbReference type="Google" id="ProtNLM"/>
    </source>
</evidence>
<evidence type="ECO:0000313" key="4">
    <source>
        <dbReference type="EMBL" id="GMA21317.1"/>
    </source>
</evidence>
<dbReference type="Pfam" id="PF14231">
    <property type="entry name" value="GXWXG"/>
    <property type="match status" value="1"/>
</dbReference>
<feature type="domain" description="DUF4334" evidence="3">
    <location>
        <begin position="191"/>
        <end position="245"/>
    </location>
</feature>
<evidence type="ECO:0000259" key="2">
    <source>
        <dbReference type="Pfam" id="PF14231"/>
    </source>
</evidence>
<feature type="region of interest" description="Disordered" evidence="1">
    <location>
        <begin position="48"/>
        <end position="67"/>
    </location>
</feature>
<comment type="caution">
    <text evidence="4">The sequence shown here is derived from an EMBL/GenBank/DDBJ whole genome shotgun (WGS) entry which is preliminary data.</text>
</comment>
<evidence type="ECO:0000313" key="5">
    <source>
        <dbReference type="Proteomes" id="UP001157109"/>
    </source>
</evidence>
<reference evidence="5" key="1">
    <citation type="journal article" date="2019" name="Int. J. Syst. Evol. Microbiol.">
        <title>The Global Catalogue of Microorganisms (GCM) 10K type strain sequencing project: providing services to taxonomists for standard genome sequencing and annotation.</title>
        <authorList>
            <consortium name="The Broad Institute Genomics Platform"/>
            <consortium name="The Broad Institute Genome Sequencing Center for Infectious Disease"/>
            <person name="Wu L."/>
            <person name="Ma J."/>
        </authorList>
    </citation>
    <scope>NUCLEOTIDE SEQUENCE [LARGE SCALE GENOMIC DNA]</scope>
    <source>
        <strain evidence="5">NBRC 105830</strain>
    </source>
</reference>
<evidence type="ECO:0000256" key="1">
    <source>
        <dbReference type="SAM" id="MobiDB-lite"/>
    </source>
</evidence>
<feature type="domain" description="GXWXG" evidence="2">
    <location>
        <begin position="90"/>
        <end position="143"/>
    </location>
</feature>
<dbReference type="Gene3D" id="2.40.128.580">
    <property type="entry name" value="GXWXG domain"/>
    <property type="match status" value="1"/>
</dbReference>
<dbReference type="EMBL" id="BSUJ01000001">
    <property type="protein sequence ID" value="GMA21317.1"/>
    <property type="molecule type" value="Genomic_DNA"/>
</dbReference>
<accession>A0ABQ6HTK9</accession>
<gene>
    <name evidence="4" type="ORF">GCM10025862_33380</name>
</gene>